<feature type="region of interest" description="Disordered" evidence="1">
    <location>
        <begin position="1"/>
        <end position="22"/>
    </location>
</feature>
<dbReference type="InterPro" id="IPR009367">
    <property type="entry name" value="Elm1-like"/>
</dbReference>
<evidence type="ECO:0008006" key="4">
    <source>
        <dbReference type="Google" id="ProtNLM"/>
    </source>
</evidence>
<accession>A0A517Z452</accession>
<protein>
    <recommendedName>
        <fullName evidence="4">Nucleoside-diphosphate sugar epimerase</fullName>
    </recommendedName>
</protein>
<reference evidence="2 3" key="1">
    <citation type="submission" date="2019-02" db="EMBL/GenBank/DDBJ databases">
        <title>Deep-cultivation of Planctomycetes and their phenomic and genomic characterization uncovers novel biology.</title>
        <authorList>
            <person name="Wiegand S."/>
            <person name="Jogler M."/>
            <person name="Boedeker C."/>
            <person name="Pinto D."/>
            <person name="Vollmers J."/>
            <person name="Rivas-Marin E."/>
            <person name="Kohn T."/>
            <person name="Peeters S.H."/>
            <person name="Heuer A."/>
            <person name="Rast P."/>
            <person name="Oberbeckmann S."/>
            <person name="Bunk B."/>
            <person name="Jeske O."/>
            <person name="Meyerdierks A."/>
            <person name="Storesund J.E."/>
            <person name="Kallscheuer N."/>
            <person name="Luecker S."/>
            <person name="Lage O.M."/>
            <person name="Pohl T."/>
            <person name="Merkel B.J."/>
            <person name="Hornburger P."/>
            <person name="Mueller R.-W."/>
            <person name="Bruemmer F."/>
            <person name="Labrenz M."/>
            <person name="Spormann A.M."/>
            <person name="Op den Camp H."/>
            <person name="Overmann J."/>
            <person name="Amann R."/>
            <person name="Jetten M.S.M."/>
            <person name="Mascher T."/>
            <person name="Medema M.H."/>
            <person name="Devos D.P."/>
            <person name="Kaster A.-K."/>
            <person name="Ovreas L."/>
            <person name="Rohde M."/>
            <person name="Galperin M.Y."/>
            <person name="Jogler C."/>
        </authorList>
    </citation>
    <scope>NUCLEOTIDE SEQUENCE [LARGE SCALE GENOMIC DNA]</scope>
    <source>
        <strain evidence="2 3">Mal4</strain>
    </source>
</reference>
<dbReference type="AlphaFoldDB" id="A0A517Z452"/>
<evidence type="ECO:0000313" key="3">
    <source>
        <dbReference type="Proteomes" id="UP000320496"/>
    </source>
</evidence>
<sequence>MVTGSPVSDLRKEERPIAPPAMQTRVHPPCWTLSIGVAGMLSQMQGLARAVGREFLNIETRLRSPWRWLPLNAIPCSPHVIRHHEALADDSSPELVISCGRHSVIPALWLKQKFGDDVLTVHIQDPTIDPSRFDLVVVPEHDQVRGSNVIETAGALHRVSQSVLEEAAQSPAAQQLRVPGRPLVCVILGGPNRYYSFPEEDIARLAGKLDMLVRTSGARLAIIGSRRTPQSLRQRLYNSFGNAHFVWDGQSENPYLTALAIADAIVVTGDSVSMVSEAAATGRPVLVEYLSERRRARRFRRFHDSFRRRGITRPFEGRLETWSYEPPRDTEAVAHIIRERLSQG</sequence>
<dbReference type="EMBL" id="CP036275">
    <property type="protein sequence ID" value="QDU37260.1"/>
    <property type="molecule type" value="Genomic_DNA"/>
</dbReference>
<keyword evidence="3" id="KW-1185">Reference proteome</keyword>
<dbReference type="KEGG" id="mri:Mal4_15700"/>
<organism evidence="2 3">
    <name type="scientific">Maioricimonas rarisocia</name>
    <dbReference type="NCBI Taxonomy" id="2528026"/>
    <lineage>
        <taxon>Bacteria</taxon>
        <taxon>Pseudomonadati</taxon>
        <taxon>Planctomycetota</taxon>
        <taxon>Planctomycetia</taxon>
        <taxon>Planctomycetales</taxon>
        <taxon>Planctomycetaceae</taxon>
        <taxon>Maioricimonas</taxon>
    </lineage>
</organism>
<dbReference type="RefSeq" id="WP_145368044.1">
    <property type="nucleotide sequence ID" value="NZ_CP036275.1"/>
</dbReference>
<gene>
    <name evidence="2" type="ORF">Mal4_15700</name>
</gene>
<dbReference type="PANTHER" id="PTHR33986">
    <property type="entry name" value="OS02G0535700 PROTEIN"/>
    <property type="match status" value="1"/>
</dbReference>
<dbReference type="Proteomes" id="UP000320496">
    <property type="component" value="Chromosome"/>
</dbReference>
<dbReference type="PANTHER" id="PTHR33986:SF15">
    <property type="entry name" value="MITOCHONDRIAL FISSION PROTEIN ELM1"/>
    <property type="match status" value="1"/>
</dbReference>
<evidence type="ECO:0000256" key="1">
    <source>
        <dbReference type="SAM" id="MobiDB-lite"/>
    </source>
</evidence>
<name>A0A517Z452_9PLAN</name>
<dbReference type="SUPFAM" id="SSF53756">
    <property type="entry name" value="UDP-Glycosyltransferase/glycogen phosphorylase"/>
    <property type="match status" value="1"/>
</dbReference>
<dbReference type="Pfam" id="PF06258">
    <property type="entry name" value="Mito_fiss_Elm1"/>
    <property type="match status" value="1"/>
</dbReference>
<evidence type="ECO:0000313" key="2">
    <source>
        <dbReference type="EMBL" id="QDU37260.1"/>
    </source>
</evidence>
<proteinExistence type="predicted"/>
<dbReference type="OrthoDB" id="272235at2"/>